<proteinExistence type="predicted"/>
<accession>A0A4Q2DGS9</accession>
<protein>
    <recommendedName>
        <fullName evidence="3">Serine protease</fullName>
    </recommendedName>
</protein>
<comment type="caution">
    <text evidence="1">The sequence shown here is derived from an EMBL/GenBank/DDBJ whole genome shotgun (WGS) entry which is preliminary data.</text>
</comment>
<dbReference type="Proteomes" id="UP000290288">
    <property type="component" value="Unassembled WGS sequence"/>
</dbReference>
<dbReference type="SUPFAM" id="SSF50494">
    <property type="entry name" value="Trypsin-like serine proteases"/>
    <property type="match status" value="1"/>
</dbReference>
<evidence type="ECO:0000313" key="1">
    <source>
        <dbReference type="EMBL" id="RXW18879.1"/>
    </source>
</evidence>
<dbReference type="STRING" id="2316362.A0A4Q2DGS9"/>
<organism evidence="1 2">
    <name type="scientific">Candolleomyces aberdarensis</name>
    <dbReference type="NCBI Taxonomy" id="2316362"/>
    <lineage>
        <taxon>Eukaryota</taxon>
        <taxon>Fungi</taxon>
        <taxon>Dikarya</taxon>
        <taxon>Basidiomycota</taxon>
        <taxon>Agaricomycotina</taxon>
        <taxon>Agaricomycetes</taxon>
        <taxon>Agaricomycetidae</taxon>
        <taxon>Agaricales</taxon>
        <taxon>Agaricineae</taxon>
        <taxon>Psathyrellaceae</taxon>
        <taxon>Candolleomyces</taxon>
    </lineage>
</organism>
<dbReference type="AlphaFoldDB" id="A0A4Q2DGS9"/>
<name>A0A4Q2DGS9_9AGAR</name>
<sequence>MTSESPRPQPPLTSSATPCVIGDREVFSYFYGQHSRPKLVARSDSSTRPWATIVGGKRGWPTQRYLANVGYHERLASFWLTPSKRDELVELLDSMLVDITSIDPVRIVEEDESDYSGTKTTVGHRALAIAIKPDTLSREKGVEVVVACKALLVKHGIDDVECLIREAECFSSAGPPKFEELAPVEHFYSAHVRIPTTSTLGTSITTTSTPDIEGTRGFYVAGESSGRLYFLTCRHVVLPCNSAEENVEYKYTEGSQSRIGVVQPTPTALKLSRTRANEEIRDLAEYRNRHGIWLSREIIEELKGELAILDRWEDSSDRDCVIGHVAYSPPLIAGTNPHEYTLDVAVCEVDPSLLDANNFLGNIVDWGSPVDPCLLNYGFELCPERLQRLNGLITVDEMVKVKSQSLSDPGEDTGCLVVSKRGAASGVTFGKANNLPSLRIYEFGDGSKLRGLEWGIFWYDHRRDTANFSKCGGDSGATVFDSQGRIFGLLTGWSGSWKGVDITYAMPAEFAIAEVSKRWEKVHTNVFKREP</sequence>
<keyword evidence="2" id="KW-1185">Reference proteome</keyword>
<gene>
    <name evidence="1" type="ORF">EST38_g6967</name>
</gene>
<evidence type="ECO:0008006" key="3">
    <source>
        <dbReference type="Google" id="ProtNLM"/>
    </source>
</evidence>
<dbReference type="OrthoDB" id="5424209at2759"/>
<dbReference type="InterPro" id="IPR009003">
    <property type="entry name" value="Peptidase_S1_PA"/>
</dbReference>
<evidence type="ECO:0000313" key="2">
    <source>
        <dbReference type="Proteomes" id="UP000290288"/>
    </source>
</evidence>
<reference evidence="1 2" key="1">
    <citation type="submission" date="2019-01" db="EMBL/GenBank/DDBJ databases">
        <title>Draft genome sequence of Psathyrella aberdarensis IHI B618.</title>
        <authorList>
            <person name="Buettner E."/>
            <person name="Kellner H."/>
        </authorList>
    </citation>
    <scope>NUCLEOTIDE SEQUENCE [LARGE SCALE GENOMIC DNA]</scope>
    <source>
        <strain evidence="1 2">IHI B618</strain>
    </source>
</reference>
<dbReference type="EMBL" id="SDEE01000235">
    <property type="protein sequence ID" value="RXW18879.1"/>
    <property type="molecule type" value="Genomic_DNA"/>
</dbReference>